<dbReference type="EMBL" id="PFLC01000033">
    <property type="protein sequence ID" value="PIY62670.1"/>
    <property type="molecule type" value="Genomic_DNA"/>
</dbReference>
<proteinExistence type="predicted"/>
<evidence type="ECO:0000313" key="2">
    <source>
        <dbReference type="Proteomes" id="UP000230973"/>
    </source>
</evidence>
<dbReference type="Proteomes" id="UP000230973">
    <property type="component" value="Unassembled WGS sequence"/>
</dbReference>
<name>A0A2M7QA04_9BACT</name>
<gene>
    <name evidence="1" type="ORF">COY93_02630</name>
</gene>
<dbReference type="AlphaFoldDB" id="A0A2M7QA04"/>
<evidence type="ECO:0000313" key="1">
    <source>
        <dbReference type="EMBL" id="PIY62670.1"/>
    </source>
</evidence>
<sequence>MFSRGFTQNGGEVMCQVERQSETTSETGIVDKTAEIAVTGHEETVRHYGCSVRVYELVGGRWMYEALSRPSGGEPLVPDDGSSFSGRRIAKLEAFRRIEAFFPEQPMIVWLSFRHLMRCFSDPQFDPDRLSWPNVLFFLRLSDMVGSESERSNRLTSLVERAEQDGRAVVGQGDGSRLILGDLGDLLVRNGAMAVNPWSGGDDLKPISLGDLAFMRELERLKPSAMTRMILFRE</sequence>
<organism evidence="1 2">
    <name type="scientific">Candidatus Uhrbacteria bacterium CG_4_10_14_0_8_um_filter_58_22</name>
    <dbReference type="NCBI Taxonomy" id="1975029"/>
    <lineage>
        <taxon>Bacteria</taxon>
        <taxon>Candidatus Uhriibacteriota</taxon>
    </lineage>
</organism>
<protein>
    <submittedName>
        <fullName evidence="1">Uncharacterized protein</fullName>
    </submittedName>
</protein>
<reference evidence="2" key="1">
    <citation type="submission" date="2017-09" db="EMBL/GenBank/DDBJ databases">
        <title>Depth-based differentiation of microbial function through sediment-hosted aquifers and enrichment of novel symbionts in the deep terrestrial subsurface.</title>
        <authorList>
            <person name="Probst A.J."/>
            <person name="Ladd B."/>
            <person name="Jarett J.K."/>
            <person name="Geller-Mcgrath D.E."/>
            <person name="Sieber C.M.K."/>
            <person name="Emerson J.B."/>
            <person name="Anantharaman K."/>
            <person name="Thomas B.C."/>
            <person name="Malmstrom R."/>
            <person name="Stieglmeier M."/>
            <person name="Klingl A."/>
            <person name="Woyke T."/>
            <person name="Ryan C.M."/>
            <person name="Banfield J.F."/>
        </authorList>
    </citation>
    <scope>NUCLEOTIDE SEQUENCE [LARGE SCALE GENOMIC DNA]</scope>
</reference>
<comment type="caution">
    <text evidence="1">The sequence shown here is derived from an EMBL/GenBank/DDBJ whole genome shotgun (WGS) entry which is preliminary data.</text>
</comment>
<accession>A0A2M7QA04</accession>